<dbReference type="InterPro" id="IPR013783">
    <property type="entry name" value="Ig-like_fold"/>
</dbReference>
<dbReference type="Gene3D" id="2.60.40.10">
    <property type="entry name" value="Immunoglobulins"/>
    <property type="match status" value="3"/>
</dbReference>
<dbReference type="PRINTS" id="PR01185">
    <property type="entry name" value="INTEGRINA"/>
</dbReference>
<dbReference type="Gene3D" id="2.130.10.130">
    <property type="entry name" value="Integrin alpha, N-terminal"/>
    <property type="match status" value="4"/>
</dbReference>
<evidence type="ECO:0000313" key="7">
    <source>
        <dbReference type="EMBL" id="RFC69010.1"/>
    </source>
</evidence>
<dbReference type="PANTHER" id="PTHR23221:SF7">
    <property type="entry name" value="PHOSPHATIDYLINOSITOL-GLYCAN-SPECIFIC PHOSPHOLIPASE D"/>
    <property type="match status" value="1"/>
</dbReference>
<dbReference type="GO" id="GO:0007155">
    <property type="term" value="P:cell adhesion"/>
    <property type="evidence" value="ECO:0007669"/>
    <property type="project" value="InterPro"/>
</dbReference>
<dbReference type="EMBL" id="QURN01000002">
    <property type="protein sequence ID" value="RFC69010.1"/>
    <property type="molecule type" value="Genomic_DNA"/>
</dbReference>
<dbReference type="Pfam" id="PF19077">
    <property type="entry name" value="Big_13"/>
    <property type="match status" value="1"/>
</dbReference>
<dbReference type="Pfam" id="PF01839">
    <property type="entry name" value="FG-GAP"/>
    <property type="match status" value="7"/>
</dbReference>
<keyword evidence="2" id="KW-0677">Repeat</keyword>
<protein>
    <submittedName>
        <fullName evidence="7">Uncharacterized protein</fullName>
    </submittedName>
</protein>
<dbReference type="PROSITE" id="PS51470">
    <property type="entry name" value="FG_GAP"/>
    <property type="match status" value="6"/>
</dbReference>
<dbReference type="Proteomes" id="UP000262379">
    <property type="component" value="Unassembled WGS sequence"/>
</dbReference>
<keyword evidence="3" id="KW-0378">Hydrolase</keyword>
<dbReference type="InterPro" id="IPR044016">
    <property type="entry name" value="Big_13"/>
</dbReference>
<dbReference type="Pfam" id="PF22783">
    <property type="entry name" value="BapA_N"/>
    <property type="match status" value="1"/>
</dbReference>
<dbReference type="InterPro" id="IPR000413">
    <property type="entry name" value="Integrin_alpha"/>
</dbReference>
<comment type="caution">
    <text evidence="7">The sequence shown here is derived from an EMBL/GenBank/DDBJ whole genome shotgun (WGS) entry which is preliminary data.</text>
</comment>
<reference evidence="8" key="1">
    <citation type="submission" date="2018-08" db="EMBL/GenBank/DDBJ databases">
        <authorList>
            <person name="Im W.T."/>
        </authorList>
    </citation>
    <scope>NUCLEOTIDE SEQUENCE [LARGE SCALE GENOMIC DNA]</scope>
    <source>
        <strain evidence="8">LA-28</strain>
    </source>
</reference>
<dbReference type="InterPro" id="IPR013519">
    <property type="entry name" value="Int_alpha_beta-p"/>
</dbReference>
<evidence type="ECO:0000259" key="6">
    <source>
        <dbReference type="Pfam" id="PF22783"/>
    </source>
</evidence>
<name>A0A371XIE2_9HYPH</name>
<evidence type="ECO:0000256" key="1">
    <source>
        <dbReference type="ARBA" id="ARBA00022729"/>
    </source>
</evidence>
<gene>
    <name evidence="7" type="ORF">DY251_02560</name>
</gene>
<dbReference type="InterPro" id="IPR028994">
    <property type="entry name" value="Integrin_alpha_N"/>
</dbReference>
<sequence>MVASIFKGKESVKLSGNTTATGEPTDFVIHGSPRDVMNYSRNGNDLTIQMNDGHVYHIQNYGGHGFDFNNLVFTDGANKVVVNLGPAVASVGDGILEGLIAETAMNASLSASALLGILGAAGGALGAVGAGGGGGSEDTKGNDTVILDAPTLSEVIDDVGTITGSVATGTVTNDTAPLITGTMPSTSTSDMTVEVMRDGAIIGTATVSGTSWTYQDGELVHGQTYIYSARVVNSTNGKSYGSNEISIIIDTEAPAATTLDHITDNVGRITGDIANNGLTNDTTPTLTGSLTAELATGEFVQILRDATVVGTATVTGTGWSFESAALTDGQTYSFTARVSDAAGNMSAETSARSITVDTTLPVTPSILQISNDPESDFTSSANTTIVSGRAGAHSTIEILIGSTSMGTLTVDSTGVWQSDAVDLSTLTTGQTLTVTVRSFDTAGNVSPDATQIITKSDEPLLSDIDTSIMPADSGLVIQGDEAGSQFGFSVSAAGDLNNDGIDDFIVGAPGTISYTGTTYIVFGSETGLGTVDGTGRTVLDVSTLTASQGFIINGNGVQEFLGNSVSAAGDVNGDGIDDIIFSAQGTTVGSNGMAGTSYVLFGTQSGFGTDDGNGHMVLNLGDILASQGFSIQGENTLQMLGGSVASAGDVNGDGIDDIIVGATRTVAGGAMTGSAYVVFGSTTGFGTDDGSGHAVLSIGDLNASTGFVIVGGGEDDKLGISVSSAGDINDDGYDDIIVGASENDEAGVNAGQSYVIYGSQAGFGVDDGSGHMTIDVSQLSASEGFVIKGTTAADTLGYSVSSAGDINGDGIADLIVGAYNNNDGGTSAGEAYVIFGTTAGFGVLTGGRMVVDTAVLSSSQGFVIQGSENSGNLGFSVSSAGDFNGDGINDLIVGASGEDEGAAYVIYGSSTGFGAEVSGRQVIDVSALTPETGFRIQGNESGDSLGISVSGAGDINSDGNADLIVGATNGSSTNGEAYIIYGVHHTDGRVAMGTNAADFMAGTDHSDNLTGAGGADVLLGYDGDDILTVADTDFARIDGGEGNDTLILSGSGLHLDLSSRASDVVTSVETIDITGSGANTLNVTANDVFNISSTTNQLVIDGDSNDTVEAYGFTNTGTQTINTHTYNVYTDGSATLVIDQDITNVLTVV</sequence>
<evidence type="ECO:0000256" key="4">
    <source>
        <dbReference type="ARBA" id="ARBA00023180"/>
    </source>
</evidence>
<dbReference type="SMART" id="SM00191">
    <property type="entry name" value="Int_alpha"/>
    <property type="match status" value="7"/>
</dbReference>
<dbReference type="PANTHER" id="PTHR23221">
    <property type="entry name" value="GLYCOSYLPHOSPHATIDYLINOSITOL PHOSPHOLIPASE D"/>
    <property type="match status" value="1"/>
</dbReference>
<accession>A0A371XIE2</accession>
<dbReference type="GO" id="GO:0016787">
    <property type="term" value="F:hydrolase activity"/>
    <property type="evidence" value="ECO:0007669"/>
    <property type="project" value="UniProtKB-KW"/>
</dbReference>
<feature type="domain" description="Biofilm-associated protein BapA-like prefix-like" evidence="6">
    <location>
        <begin position="15"/>
        <end position="80"/>
    </location>
</feature>
<evidence type="ECO:0000259" key="5">
    <source>
        <dbReference type="Pfam" id="PF19077"/>
    </source>
</evidence>
<proteinExistence type="predicted"/>
<dbReference type="GO" id="GO:0008305">
    <property type="term" value="C:integrin complex"/>
    <property type="evidence" value="ECO:0007669"/>
    <property type="project" value="InterPro"/>
</dbReference>
<keyword evidence="8" id="KW-1185">Reference proteome</keyword>
<dbReference type="InterPro" id="IPR013517">
    <property type="entry name" value="FG-GAP"/>
</dbReference>
<dbReference type="SUPFAM" id="SSF69318">
    <property type="entry name" value="Integrin alpha N-terminal domain"/>
    <property type="match status" value="1"/>
</dbReference>
<dbReference type="AlphaFoldDB" id="A0A371XIE2"/>
<dbReference type="InterPro" id="IPR048051">
    <property type="entry name" value="BapA-like_prefix-like"/>
</dbReference>
<dbReference type="NCBIfam" id="NF033677">
    <property type="entry name" value="biofilm_BapA_N"/>
    <property type="match status" value="1"/>
</dbReference>
<keyword evidence="1" id="KW-0732">Signal</keyword>
<keyword evidence="4" id="KW-0325">Glycoprotein</keyword>
<evidence type="ECO:0000256" key="3">
    <source>
        <dbReference type="ARBA" id="ARBA00022801"/>
    </source>
</evidence>
<evidence type="ECO:0000256" key="2">
    <source>
        <dbReference type="ARBA" id="ARBA00022737"/>
    </source>
</evidence>
<evidence type="ECO:0000313" key="8">
    <source>
        <dbReference type="Proteomes" id="UP000262379"/>
    </source>
</evidence>
<organism evidence="7 8">
    <name type="scientific">Mesorhizobium denitrificans</name>
    <dbReference type="NCBI Taxonomy" id="2294114"/>
    <lineage>
        <taxon>Bacteria</taxon>
        <taxon>Pseudomonadati</taxon>
        <taxon>Pseudomonadota</taxon>
        <taxon>Alphaproteobacteria</taxon>
        <taxon>Hyphomicrobiales</taxon>
        <taxon>Phyllobacteriaceae</taxon>
        <taxon>Mesorhizobium</taxon>
    </lineage>
</organism>
<feature type="domain" description="Bacterial Ig-like" evidence="5">
    <location>
        <begin position="263"/>
        <end position="358"/>
    </location>
</feature>